<evidence type="ECO:0000259" key="1">
    <source>
        <dbReference type="Pfam" id="PF01850"/>
    </source>
</evidence>
<protein>
    <submittedName>
        <fullName evidence="2">PIN domain-containing protein</fullName>
    </submittedName>
</protein>
<evidence type="ECO:0000313" key="3">
    <source>
        <dbReference type="Proteomes" id="UP000226442"/>
    </source>
</evidence>
<dbReference type="SUPFAM" id="SSF88723">
    <property type="entry name" value="PIN domain-like"/>
    <property type="match status" value="1"/>
</dbReference>
<keyword evidence="3" id="KW-1185">Reference proteome</keyword>
<gene>
    <name evidence="2" type="ORF">CP500_020685</name>
</gene>
<dbReference type="EMBL" id="NXIB02000175">
    <property type="protein sequence ID" value="PHX53592.1"/>
    <property type="molecule type" value="Genomic_DNA"/>
</dbReference>
<feature type="domain" description="PIN" evidence="1">
    <location>
        <begin position="2"/>
        <end position="120"/>
    </location>
</feature>
<comment type="caution">
    <text evidence="2">The sequence shown here is derived from an EMBL/GenBank/DDBJ whole genome shotgun (WGS) entry which is preliminary data.</text>
</comment>
<organism evidence="2 3">
    <name type="scientific">Tychonema bourrellyi FEM_GT703</name>
    <dbReference type="NCBI Taxonomy" id="2040638"/>
    <lineage>
        <taxon>Bacteria</taxon>
        <taxon>Bacillati</taxon>
        <taxon>Cyanobacteriota</taxon>
        <taxon>Cyanophyceae</taxon>
        <taxon>Oscillatoriophycideae</taxon>
        <taxon>Oscillatoriales</taxon>
        <taxon>Microcoleaceae</taxon>
        <taxon>Tychonema</taxon>
    </lineage>
</organism>
<dbReference type="OrthoDB" id="425811at2"/>
<dbReference type="AlphaFoldDB" id="A0A2G4EVL2"/>
<dbReference type="Pfam" id="PF01850">
    <property type="entry name" value="PIN"/>
    <property type="match status" value="1"/>
</dbReference>
<dbReference type="InterPro" id="IPR002716">
    <property type="entry name" value="PIN_dom"/>
</dbReference>
<accession>A0A2G4EVL2</accession>
<sequence>MILCDAGVLLCLVDRTQPQHIAYRNAVMPLAKPLVTTWSCLTEAMYLALHRGGWMMQKHLGQLLLDKMLTIYEIQECDYSRLLELMEQYRDQPMDLADATLVLTAEKTGYRQILTLDSDFLFYRIGNRDSFDIIQVR</sequence>
<dbReference type="Proteomes" id="UP000226442">
    <property type="component" value="Unassembled WGS sequence"/>
</dbReference>
<reference evidence="2" key="1">
    <citation type="submission" date="2017-10" db="EMBL/GenBank/DDBJ databases">
        <title>Draft genome sequence of the planktic cyanobacteria Tychonema bourrellyi isolated from alpine lentic freshwater.</title>
        <authorList>
            <person name="Tett A."/>
            <person name="Armanini F."/>
            <person name="Asnicar F."/>
            <person name="Boscaini A."/>
            <person name="Pasolli E."/>
            <person name="Zolfo M."/>
            <person name="Donati C."/>
            <person name="Salmaso N."/>
            <person name="Segata N."/>
        </authorList>
    </citation>
    <scope>NUCLEOTIDE SEQUENCE</scope>
    <source>
        <strain evidence="2">FEM_GT703</strain>
    </source>
</reference>
<evidence type="ECO:0000313" key="2">
    <source>
        <dbReference type="EMBL" id="PHX53592.1"/>
    </source>
</evidence>
<proteinExistence type="predicted"/>
<dbReference type="RefSeq" id="WP_096829566.1">
    <property type="nucleotide sequence ID" value="NZ_NXIB02000175.1"/>
</dbReference>
<dbReference type="Gene3D" id="3.40.50.1010">
    <property type="entry name" value="5'-nuclease"/>
    <property type="match status" value="1"/>
</dbReference>
<dbReference type="InterPro" id="IPR029060">
    <property type="entry name" value="PIN-like_dom_sf"/>
</dbReference>
<name>A0A2G4EVL2_9CYAN</name>